<evidence type="ECO:0000256" key="1">
    <source>
        <dbReference type="SAM" id="MobiDB-lite"/>
    </source>
</evidence>
<feature type="compositionally biased region" description="Polar residues" evidence="1">
    <location>
        <begin position="9"/>
        <end position="26"/>
    </location>
</feature>
<keyword evidence="3" id="KW-1185">Reference proteome</keyword>
<dbReference type="EMBL" id="JAIWYP010000002">
    <property type="protein sequence ID" value="KAH3875063.1"/>
    <property type="molecule type" value="Genomic_DNA"/>
</dbReference>
<evidence type="ECO:0000313" key="3">
    <source>
        <dbReference type="Proteomes" id="UP000828390"/>
    </source>
</evidence>
<protein>
    <submittedName>
        <fullName evidence="2">Uncharacterized protein</fullName>
    </submittedName>
</protein>
<proteinExistence type="predicted"/>
<sequence>MRDSVKDCSPNTSPWVKNSHQQTTDLTGGGLLHRRFTFSLNGQTGQRIDEDADDDYSSIRLLQKRLRQK</sequence>
<evidence type="ECO:0000313" key="2">
    <source>
        <dbReference type="EMBL" id="KAH3875063.1"/>
    </source>
</evidence>
<gene>
    <name evidence="2" type="ORF">DPMN_038324</name>
</gene>
<accession>A0A9D4MEE3</accession>
<reference evidence="2" key="2">
    <citation type="submission" date="2020-11" db="EMBL/GenBank/DDBJ databases">
        <authorList>
            <person name="McCartney M.A."/>
            <person name="Auch B."/>
            <person name="Kono T."/>
            <person name="Mallez S."/>
            <person name="Becker A."/>
            <person name="Gohl D.M."/>
            <person name="Silverstein K.A.T."/>
            <person name="Koren S."/>
            <person name="Bechman K.B."/>
            <person name="Herman A."/>
            <person name="Abrahante J.E."/>
            <person name="Garbe J."/>
        </authorList>
    </citation>
    <scope>NUCLEOTIDE SEQUENCE</scope>
    <source>
        <strain evidence="2">Duluth1</strain>
        <tissue evidence="2">Whole animal</tissue>
    </source>
</reference>
<reference evidence="2" key="1">
    <citation type="journal article" date="2019" name="bioRxiv">
        <title>The Genome of the Zebra Mussel, Dreissena polymorpha: A Resource for Invasive Species Research.</title>
        <authorList>
            <person name="McCartney M.A."/>
            <person name="Auch B."/>
            <person name="Kono T."/>
            <person name="Mallez S."/>
            <person name="Zhang Y."/>
            <person name="Obille A."/>
            <person name="Becker A."/>
            <person name="Abrahante J.E."/>
            <person name="Garbe J."/>
            <person name="Badalamenti J.P."/>
            <person name="Herman A."/>
            <person name="Mangelson H."/>
            <person name="Liachko I."/>
            <person name="Sullivan S."/>
            <person name="Sone E.D."/>
            <person name="Koren S."/>
            <person name="Silverstein K.A.T."/>
            <person name="Beckman K.B."/>
            <person name="Gohl D.M."/>
        </authorList>
    </citation>
    <scope>NUCLEOTIDE SEQUENCE</scope>
    <source>
        <strain evidence="2">Duluth1</strain>
        <tissue evidence="2">Whole animal</tissue>
    </source>
</reference>
<dbReference type="AlphaFoldDB" id="A0A9D4MEE3"/>
<organism evidence="2 3">
    <name type="scientific">Dreissena polymorpha</name>
    <name type="common">Zebra mussel</name>
    <name type="synonym">Mytilus polymorpha</name>
    <dbReference type="NCBI Taxonomy" id="45954"/>
    <lineage>
        <taxon>Eukaryota</taxon>
        <taxon>Metazoa</taxon>
        <taxon>Spiralia</taxon>
        <taxon>Lophotrochozoa</taxon>
        <taxon>Mollusca</taxon>
        <taxon>Bivalvia</taxon>
        <taxon>Autobranchia</taxon>
        <taxon>Heteroconchia</taxon>
        <taxon>Euheterodonta</taxon>
        <taxon>Imparidentia</taxon>
        <taxon>Neoheterodontei</taxon>
        <taxon>Myida</taxon>
        <taxon>Dreissenoidea</taxon>
        <taxon>Dreissenidae</taxon>
        <taxon>Dreissena</taxon>
    </lineage>
</organism>
<dbReference type="Proteomes" id="UP000828390">
    <property type="component" value="Unassembled WGS sequence"/>
</dbReference>
<comment type="caution">
    <text evidence="2">The sequence shown here is derived from an EMBL/GenBank/DDBJ whole genome shotgun (WGS) entry which is preliminary data.</text>
</comment>
<name>A0A9D4MEE3_DREPO</name>
<feature type="region of interest" description="Disordered" evidence="1">
    <location>
        <begin position="1"/>
        <end position="28"/>
    </location>
</feature>